<comment type="caution">
    <text evidence="7">The sequence shown here is derived from an EMBL/GenBank/DDBJ whole genome shotgun (WGS) entry which is preliminary data.</text>
</comment>
<gene>
    <name evidence="7" type="ORF">ONE63_005612</name>
</gene>
<feature type="binding site" evidence="2">
    <location>
        <position position="106"/>
    </location>
    <ligand>
        <name>Zn(2+)</name>
        <dbReference type="ChEBI" id="CHEBI:29105"/>
        <label>1</label>
    </ligand>
</feature>
<comment type="similarity">
    <text evidence="1 3 4">Belongs to the small heat shock protein (HSP20) family.</text>
</comment>
<dbReference type="InterPro" id="IPR008978">
    <property type="entry name" value="HSP20-like_chaperone"/>
</dbReference>
<accession>A0AAV7Y2C2</accession>
<dbReference type="GO" id="GO:0005634">
    <property type="term" value="C:nucleus"/>
    <property type="evidence" value="ECO:0007669"/>
    <property type="project" value="TreeGrafter"/>
</dbReference>
<dbReference type="CDD" id="cd06526">
    <property type="entry name" value="metazoan_ACD"/>
    <property type="match status" value="1"/>
</dbReference>
<protein>
    <recommendedName>
        <fullName evidence="6">SHSP domain-containing protein</fullName>
    </recommendedName>
</protein>
<reference evidence="7" key="1">
    <citation type="submission" date="2022-12" db="EMBL/GenBank/DDBJ databases">
        <title>Chromosome-level genome assembly of the bean flower thrips Megalurothrips usitatus.</title>
        <authorList>
            <person name="Ma L."/>
            <person name="Liu Q."/>
            <person name="Li H."/>
            <person name="Cai W."/>
        </authorList>
    </citation>
    <scope>NUCLEOTIDE SEQUENCE</scope>
    <source>
        <strain evidence="7">Cailab_2022a</strain>
    </source>
</reference>
<dbReference type="GO" id="GO:0051082">
    <property type="term" value="F:unfolded protein binding"/>
    <property type="evidence" value="ECO:0007669"/>
    <property type="project" value="TreeGrafter"/>
</dbReference>
<dbReference type="PIRSF" id="PIRSF036514">
    <property type="entry name" value="Sm_HSP_B1"/>
    <property type="match status" value="1"/>
</dbReference>
<feature type="binding site" evidence="2">
    <location>
        <position position="104"/>
    </location>
    <ligand>
        <name>Zn(2+)</name>
        <dbReference type="ChEBI" id="CHEBI:29105"/>
        <label>1</label>
    </ligand>
</feature>
<feature type="binding site" evidence="2">
    <location>
        <position position="111"/>
    </location>
    <ligand>
        <name>Zn(2+)</name>
        <dbReference type="ChEBI" id="CHEBI:29105"/>
        <label>1</label>
    </ligand>
</feature>
<evidence type="ECO:0000256" key="3">
    <source>
        <dbReference type="PROSITE-ProRule" id="PRU00285"/>
    </source>
</evidence>
<dbReference type="InterPro" id="IPR001436">
    <property type="entry name" value="Alpha-crystallin/sHSP_animal"/>
</dbReference>
<keyword evidence="2" id="KW-0862">Zinc</keyword>
<organism evidence="7 8">
    <name type="scientific">Megalurothrips usitatus</name>
    <name type="common">bean blossom thrips</name>
    <dbReference type="NCBI Taxonomy" id="439358"/>
    <lineage>
        <taxon>Eukaryota</taxon>
        <taxon>Metazoa</taxon>
        <taxon>Ecdysozoa</taxon>
        <taxon>Arthropoda</taxon>
        <taxon>Hexapoda</taxon>
        <taxon>Insecta</taxon>
        <taxon>Pterygota</taxon>
        <taxon>Neoptera</taxon>
        <taxon>Paraneoptera</taxon>
        <taxon>Thysanoptera</taxon>
        <taxon>Terebrantia</taxon>
        <taxon>Thripoidea</taxon>
        <taxon>Thripidae</taxon>
        <taxon>Megalurothrips</taxon>
    </lineage>
</organism>
<dbReference type="Gene3D" id="2.60.40.790">
    <property type="match status" value="1"/>
</dbReference>
<name>A0AAV7Y2C2_9NEOP</name>
<dbReference type="Pfam" id="PF00011">
    <property type="entry name" value="HSP20"/>
    <property type="match status" value="1"/>
</dbReference>
<dbReference type="InterPro" id="IPR055269">
    <property type="entry name" value="Alpha-crystallin/HSP_16"/>
</dbReference>
<feature type="region of interest" description="Disordered" evidence="5">
    <location>
        <begin position="148"/>
        <end position="186"/>
    </location>
</feature>
<dbReference type="Proteomes" id="UP001075354">
    <property type="component" value="Chromosome 2"/>
</dbReference>
<dbReference type="PROSITE" id="PS01031">
    <property type="entry name" value="SHSP"/>
    <property type="match status" value="1"/>
</dbReference>
<proteinExistence type="inferred from homology"/>
<dbReference type="GO" id="GO:0042026">
    <property type="term" value="P:protein refolding"/>
    <property type="evidence" value="ECO:0007669"/>
    <property type="project" value="TreeGrafter"/>
</dbReference>
<dbReference type="SUPFAM" id="SSF49764">
    <property type="entry name" value="HSP20-like chaperones"/>
    <property type="match status" value="1"/>
</dbReference>
<evidence type="ECO:0000256" key="1">
    <source>
        <dbReference type="PIRNR" id="PIRNR036514"/>
    </source>
</evidence>
<evidence type="ECO:0000256" key="5">
    <source>
        <dbReference type="SAM" id="MobiDB-lite"/>
    </source>
</evidence>
<evidence type="ECO:0000313" key="8">
    <source>
        <dbReference type="Proteomes" id="UP001075354"/>
    </source>
</evidence>
<keyword evidence="2" id="KW-0479">Metal-binding</keyword>
<dbReference type="InterPro" id="IPR002068">
    <property type="entry name" value="A-crystallin/Hsp20_dom"/>
</dbReference>
<sequence length="186" mass="20728">MSLLPVLLSELEGLRRPASLFDQYFGDVLLRDELLSPALSSAAVPLLSTHYLRPWRTQHQRHSGVSHLADDKDAMRINLDVNQFKPEELSVKVADGFVVVEGEHEERQDEHGFISRSFSRRYKLPDGVDPDAVSSTLSTDGVLVVTAPKKALPPPDSARSVPITQTQQPAVQQQPQQPQQPEKPEH</sequence>
<feature type="compositionally biased region" description="Low complexity" evidence="5">
    <location>
        <begin position="165"/>
        <end position="180"/>
    </location>
</feature>
<dbReference type="EMBL" id="JAPTSV010000002">
    <property type="protein sequence ID" value="KAJ1530758.1"/>
    <property type="molecule type" value="Genomic_DNA"/>
</dbReference>
<feature type="domain" description="SHSP" evidence="6">
    <location>
        <begin position="56"/>
        <end position="166"/>
    </location>
</feature>
<dbReference type="GO" id="GO:0046872">
    <property type="term" value="F:metal ion binding"/>
    <property type="evidence" value="ECO:0007669"/>
    <property type="project" value="UniProtKB-KW"/>
</dbReference>
<evidence type="ECO:0000256" key="4">
    <source>
        <dbReference type="RuleBase" id="RU003616"/>
    </source>
</evidence>
<evidence type="ECO:0000256" key="2">
    <source>
        <dbReference type="PIRSR" id="PIRSR036514-1"/>
    </source>
</evidence>
<keyword evidence="8" id="KW-1185">Reference proteome</keyword>
<dbReference type="PANTHER" id="PTHR45640:SF34">
    <property type="entry name" value="PROTEIN LETHAL(2)ESSENTIAL FOR LIFE"/>
    <property type="match status" value="1"/>
</dbReference>
<dbReference type="GO" id="GO:0005737">
    <property type="term" value="C:cytoplasm"/>
    <property type="evidence" value="ECO:0007669"/>
    <property type="project" value="TreeGrafter"/>
</dbReference>
<evidence type="ECO:0000313" key="7">
    <source>
        <dbReference type="EMBL" id="KAJ1530758.1"/>
    </source>
</evidence>
<dbReference type="GO" id="GO:0009408">
    <property type="term" value="P:response to heat"/>
    <property type="evidence" value="ECO:0007669"/>
    <property type="project" value="UniProtKB-ARBA"/>
</dbReference>
<dbReference type="PANTHER" id="PTHR45640">
    <property type="entry name" value="HEAT SHOCK PROTEIN HSP-12.2-RELATED"/>
    <property type="match status" value="1"/>
</dbReference>
<dbReference type="AlphaFoldDB" id="A0AAV7Y2C2"/>
<evidence type="ECO:0000259" key="6">
    <source>
        <dbReference type="PROSITE" id="PS01031"/>
    </source>
</evidence>
<dbReference type="PRINTS" id="PR00299">
    <property type="entry name" value="ACRYSTALLIN"/>
</dbReference>